<comment type="similarity">
    <text evidence="3 9">Belongs to the alkaline phosphatase family.</text>
</comment>
<protein>
    <submittedName>
        <fullName evidence="12">Alkaline phosphatase</fullName>
    </submittedName>
</protein>
<comment type="cofactor">
    <cofactor evidence="2">
        <name>Zn(2+)</name>
        <dbReference type="ChEBI" id="CHEBI:29105"/>
    </cofactor>
</comment>
<evidence type="ECO:0000256" key="9">
    <source>
        <dbReference type="RuleBase" id="RU003946"/>
    </source>
</evidence>
<keyword evidence="7" id="KW-0862">Zinc</keyword>
<dbReference type="EMBL" id="BPFB01000010">
    <property type="protein sequence ID" value="GIU44829.1"/>
    <property type="molecule type" value="Genomic_DNA"/>
</dbReference>
<name>A0ABQ4PBK7_9GAMM</name>
<reference evidence="12 13" key="1">
    <citation type="submission" date="2021-05" db="EMBL/GenBank/DDBJ databases">
        <title>Molecular characterization for Shewanella algae harboring chromosomal blaOXA-55-like strains isolated from clinical and environment sample.</title>
        <authorList>
            <person name="Ohama Y."/>
            <person name="Aoki K."/>
            <person name="Harada S."/>
            <person name="Moriya K."/>
            <person name="Ishii Y."/>
            <person name="Tateda K."/>
        </authorList>
    </citation>
    <scope>NUCLEOTIDE SEQUENCE [LARGE SCALE GENOMIC DNA]</scope>
    <source>
        <strain evidence="12 13">LMG 23746</strain>
    </source>
</reference>
<evidence type="ECO:0000256" key="1">
    <source>
        <dbReference type="ARBA" id="ARBA00001946"/>
    </source>
</evidence>
<keyword evidence="6" id="KW-0378">Hydrolase</keyword>
<dbReference type="SUPFAM" id="SSF53649">
    <property type="entry name" value="Alkaline phosphatase-like"/>
    <property type="match status" value="1"/>
</dbReference>
<dbReference type="PRINTS" id="PR00113">
    <property type="entry name" value="ALKPHPHTASE"/>
</dbReference>
<evidence type="ECO:0000256" key="2">
    <source>
        <dbReference type="ARBA" id="ARBA00001947"/>
    </source>
</evidence>
<dbReference type="PANTHER" id="PTHR11596:SF5">
    <property type="entry name" value="ALKALINE PHOSPHATASE"/>
    <property type="match status" value="1"/>
</dbReference>
<dbReference type="Gene3D" id="1.10.60.40">
    <property type="match status" value="1"/>
</dbReference>
<feature type="region of interest" description="Disordered" evidence="10">
    <location>
        <begin position="440"/>
        <end position="477"/>
    </location>
</feature>
<keyword evidence="13" id="KW-1185">Reference proteome</keyword>
<dbReference type="PROSITE" id="PS00123">
    <property type="entry name" value="ALKALINE_PHOSPHATASE"/>
    <property type="match status" value="1"/>
</dbReference>
<keyword evidence="8" id="KW-0460">Magnesium</keyword>
<dbReference type="Proteomes" id="UP000761574">
    <property type="component" value="Unassembled WGS sequence"/>
</dbReference>
<comment type="cofactor">
    <cofactor evidence="1">
        <name>Mg(2+)</name>
        <dbReference type="ChEBI" id="CHEBI:18420"/>
    </cofactor>
</comment>
<evidence type="ECO:0000256" key="8">
    <source>
        <dbReference type="ARBA" id="ARBA00022842"/>
    </source>
</evidence>
<dbReference type="Pfam" id="PF00245">
    <property type="entry name" value="Alk_phosphatase"/>
    <property type="match status" value="1"/>
</dbReference>
<dbReference type="Gene3D" id="3.40.720.10">
    <property type="entry name" value="Alkaline Phosphatase, subunit A"/>
    <property type="match status" value="1"/>
</dbReference>
<keyword evidence="11" id="KW-0732">Signal</keyword>
<dbReference type="PANTHER" id="PTHR11596">
    <property type="entry name" value="ALKALINE PHOSPHATASE"/>
    <property type="match status" value="1"/>
</dbReference>
<evidence type="ECO:0000313" key="12">
    <source>
        <dbReference type="EMBL" id="GIU44829.1"/>
    </source>
</evidence>
<evidence type="ECO:0000256" key="11">
    <source>
        <dbReference type="SAM" id="SignalP"/>
    </source>
</evidence>
<comment type="caution">
    <text evidence="12">The sequence shown here is derived from an EMBL/GenBank/DDBJ whole genome shotgun (WGS) entry which is preliminary data.</text>
</comment>
<gene>
    <name evidence="12" type="primary">phoA_1</name>
    <name evidence="12" type="ORF">TUM4630_11460</name>
</gene>
<dbReference type="InterPro" id="IPR017850">
    <property type="entry name" value="Alkaline_phosphatase_core_sf"/>
</dbReference>
<feature type="compositionally biased region" description="Polar residues" evidence="10">
    <location>
        <begin position="453"/>
        <end position="477"/>
    </location>
</feature>
<dbReference type="SMART" id="SM00098">
    <property type="entry name" value="alkPPc"/>
    <property type="match status" value="1"/>
</dbReference>
<evidence type="ECO:0000256" key="10">
    <source>
        <dbReference type="SAM" id="MobiDB-lite"/>
    </source>
</evidence>
<dbReference type="RefSeq" id="WP_119977275.1">
    <property type="nucleotide sequence ID" value="NZ_BPFB01000010.1"/>
</dbReference>
<organism evidence="12 13">
    <name type="scientific">Shewanella algidipiscicola</name>
    <dbReference type="NCBI Taxonomy" id="614070"/>
    <lineage>
        <taxon>Bacteria</taxon>
        <taxon>Pseudomonadati</taxon>
        <taxon>Pseudomonadota</taxon>
        <taxon>Gammaproteobacteria</taxon>
        <taxon>Alteromonadales</taxon>
        <taxon>Shewanellaceae</taxon>
        <taxon>Shewanella</taxon>
    </lineage>
</organism>
<sequence>MKLSTLIATCSLAAALLHSSMISANPLSPEAAPSRPKNIVIMIGDGMGPAYTSAYRYYQDNPNTQEVEQTVFDRLAIGSASTYPAAVSGVVTDSAAAATALATGVKSYNGAISVDTDKQPIDTIMELAKKRHMSTGVAVTSQINHATPAAFLSHNESRRNYQALAKSYLNTDADVLLGGGKKYFPAALIKEFEAKGYHYLADFSQLSQVTQPKVIGLFADVQLPWAIDEPEANRLSLMTSKALELLSTNQQGFVLLVEGSLIDWAGHNKDIASAMAEMHEFARAIEVVEQYIRNHKDTLLVVTADHNTGGLSIGANGDYRWDSQVLRNISASPTTIATEAIAADDWRTVVESRLGLSLNESETRQLANARMQGHKVLDNAIKRLIDTRSNTGWTTDGHTGMDVQVFATGPAASLFSGYQDNTDIANKIISLLPKVIPAQQSQNQDAPKATKITGVSQEPKGQSLTQKPSAMNATLTQ</sequence>
<proteinExistence type="inferred from homology"/>
<dbReference type="CDD" id="cd16012">
    <property type="entry name" value="ALP"/>
    <property type="match status" value="1"/>
</dbReference>
<keyword evidence="5" id="KW-0479">Metal-binding</keyword>
<keyword evidence="4" id="KW-0597">Phosphoprotein</keyword>
<evidence type="ECO:0000313" key="13">
    <source>
        <dbReference type="Proteomes" id="UP000761574"/>
    </source>
</evidence>
<evidence type="ECO:0000256" key="5">
    <source>
        <dbReference type="ARBA" id="ARBA00022723"/>
    </source>
</evidence>
<feature type="signal peptide" evidence="11">
    <location>
        <begin position="1"/>
        <end position="24"/>
    </location>
</feature>
<dbReference type="InterPro" id="IPR018299">
    <property type="entry name" value="Alkaline_phosphatase_AS"/>
</dbReference>
<evidence type="ECO:0000256" key="7">
    <source>
        <dbReference type="ARBA" id="ARBA00022833"/>
    </source>
</evidence>
<evidence type="ECO:0000256" key="3">
    <source>
        <dbReference type="ARBA" id="ARBA00005984"/>
    </source>
</evidence>
<feature type="chain" id="PRO_5045913164" evidence="11">
    <location>
        <begin position="25"/>
        <end position="477"/>
    </location>
</feature>
<accession>A0ABQ4PBK7</accession>
<evidence type="ECO:0000256" key="6">
    <source>
        <dbReference type="ARBA" id="ARBA00022801"/>
    </source>
</evidence>
<dbReference type="InterPro" id="IPR001952">
    <property type="entry name" value="Alkaline_phosphatase"/>
</dbReference>
<evidence type="ECO:0000256" key="4">
    <source>
        <dbReference type="ARBA" id="ARBA00022553"/>
    </source>
</evidence>